<evidence type="ECO:0000313" key="3">
    <source>
        <dbReference type="Proteomes" id="UP000204221"/>
    </source>
</evidence>
<proteinExistence type="predicted"/>
<name>A0A221WAF8_9PSEU</name>
<dbReference type="OrthoDB" id="4350422at2"/>
<sequence>MGYPENMLTNDEHVVVHKHSHWKMIFWPTVALLLIIAAGVFGALYVSDQEWNTIGWIAIGSIGVILIIWLFLVPFIRWQSTHFVVTNERVMYRAGVLHRTGVDIPLNRINSVRFEHSLTDRILGCGTLIIESASDEALTFDDVPQVERVHGMLYQQIDEGDQGNFYYPQRSQQPRRSE</sequence>
<accession>A0A221WAF8</accession>
<dbReference type="EMBL" id="CP022521">
    <property type="protein sequence ID" value="ASO22556.1"/>
    <property type="molecule type" value="Genomic_DNA"/>
</dbReference>
<evidence type="ECO:0000313" key="2">
    <source>
        <dbReference type="EMBL" id="ASO22556.1"/>
    </source>
</evidence>
<keyword evidence="3" id="KW-1185">Reference proteome</keyword>
<organism evidence="2 3">
    <name type="scientific">Actinoalloteichus hoggarensis</name>
    <dbReference type="NCBI Taxonomy" id="1470176"/>
    <lineage>
        <taxon>Bacteria</taxon>
        <taxon>Bacillati</taxon>
        <taxon>Actinomycetota</taxon>
        <taxon>Actinomycetes</taxon>
        <taxon>Pseudonocardiales</taxon>
        <taxon>Pseudonocardiaceae</taxon>
        <taxon>Actinoalloteichus</taxon>
    </lineage>
</organism>
<gene>
    <name evidence="2" type="ORF">AHOG_24755</name>
</gene>
<dbReference type="Proteomes" id="UP000204221">
    <property type="component" value="Chromosome"/>
</dbReference>
<dbReference type="KEGG" id="ahg:AHOG_24755"/>
<protein>
    <submittedName>
        <fullName evidence="2">Bacterial membrane flanked domain protein</fullName>
    </submittedName>
</protein>
<dbReference type="Pfam" id="PF03703">
    <property type="entry name" value="bPH_2"/>
    <property type="match status" value="1"/>
</dbReference>
<dbReference type="PANTHER" id="PTHR37938:SF1">
    <property type="entry name" value="BLL0215 PROTEIN"/>
    <property type="match status" value="1"/>
</dbReference>
<dbReference type="PANTHER" id="PTHR37938">
    <property type="entry name" value="BLL0215 PROTEIN"/>
    <property type="match status" value="1"/>
</dbReference>
<dbReference type="AlphaFoldDB" id="A0A221WAF8"/>
<evidence type="ECO:0000259" key="1">
    <source>
        <dbReference type="Pfam" id="PF03703"/>
    </source>
</evidence>
<reference evidence="2 3" key="1">
    <citation type="submission" date="2017-07" db="EMBL/GenBank/DDBJ databases">
        <title>Complete genome sequence of Actinoalloteichus hoggarensis DSM 45943, type strain of Actinoalloteichus hoggarensis.</title>
        <authorList>
            <person name="Ruckert C."/>
            <person name="Nouioui I."/>
            <person name="Willmese J."/>
            <person name="van Wezel G."/>
            <person name="Klenk H.-P."/>
            <person name="Kalinowski J."/>
            <person name="Zotchev S.B."/>
        </authorList>
    </citation>
    <scope>NUCLEOTIDE SEQUENCE [LARGE SCALE GENOMIC DNA]</scope>
    <source>
        <strain evidence="2 3">DSM 45943</strain>
    </source>
</reference>
<dbReference type="RefSeq" id="WP_093943480.1">
    <property type="nucleotide sequence ID" value="NZ_CP022521.1"/>
</dbReference>
<dbReference type="InterPro" id="IPR005182">
    <property type="entry name" value="YdbS-like_PH"/>
</dbReference>
<feature type="domain" description="YdbS-like PH" evidence="1">
    <location>
        <begin position="78"/>
        <end position="149"/>
    </location>
</feature>